<feature type="domain" description="TPX2 C-terminal" evidence="7">
    <location>
        <begin position="383"/>
        <end position="454"/>
    </location>
</feature>
<evidence type="ECO:0000256" key="2">
    <source>
        <dbReference type="ARBA" id="ARBA00005885"/>
    </source>
</evidence>
<organism evidence="8 9">
    <name type="scientific">Popillia japonica</name>
    <name type="common">Japanese beetle</name>
    <dbReference type="NCBI Taxonomy" id="7064"/>
    <lineage>
        <taxon>Eukaryota</taxon>
        <taxon>Metazoa</taxon>
        <taxon>Ecdysozoa</taxon>
        <taxon>Arthropoda</taxon>
        <taxon>Hexapoda</taxon>
        <taxon>Insecta</taxon>
        <taxon>Pterygota</taxon>
        <taxon>Neoptera</taxon>
        <taxon>Endopterygota</taxon>
        <taxon>Coleoptera</taxon>
        <taxon>Polyphaga</taxon>
        <taxon>Scarabaeiformia</taxon>
        <taxon>Scarabaeidae</taxon>
        <taxon>Rutelinae</taxon>
        <taxon>Popillia</taxon>
    </lineage>
</organism>
<dbReference type="GO" id="GO:0005819">
    <property type="term" value="C:spindle"/>
    <property type="evidence" value="ECO:0007669"/>
    <property type="project" value="InterPro"/>
</dbReference>
<evidence type="ECO:0000256" key="5">
    <source>
        <dbReference type="SAM" id="Coils"/>
    </source>
</evidence>
<evidence type="ECO:0000313" key="8">
    <source>
        <dbReference type="EMBL" id="KAK9722144.1"/>
    </source>
</evidence>
<keyword evidence="5" id="KW-0175">Coiled coil</keyword>
<evidence type="ECO:0000256" key="1">
    <source>
        <dbReference type="ARBA" id="ARBA00004245"/>
    </source>
</evidence>
<keyword evidence="9" id="KW-1185">Reference proteome</keyword>
<comment type="caution">
    <text evidence="8">The sequence shown here is derived from an EMBL/GenBank/DDBJ whole genome shotgun (WGS) entry which is preliminary data.</text>
</comment>
<feature type="compositionally biased region" description="Low complexity" evidence="6">
    <location>
        <begin position="332"/>
        <end position="342"/>
    </location>
</feature>
<evidence type="ECO:0000313" key="9">
    <source>
        <dbReference type="Proteomes" id="UP001458880"/>
    </source>
</evidence>
<evidence type="ECO:0000256" key="3">
    <source>
        <dbReference type="ARBA" id="ARBA00022490"/>
    </source>
</evidence>
<keyword evidence="3" id="KW-0963">Cytoplasm</keyword>
<evidence type="ECO:0000256" key="4">
    <source>
        <dbReference type="ARBA" id="ARBA00023212"/>
    </source>
</evidence>
<feature type="region of interest" description="Disordered" evidence="6">
    <location>
        <begin position="250"/>
        <end position="281"/>
    </location>
</feature>
<feature type="compositionally biased region" description="Low complexity" evidence="6">
    <location>
        <begin position="250"/>
        <end position="263"/>
    </location>
</feature>
<dbReference type="PANTHER" id="PTHR14326">
    <property type="entry name" value="TARGETING PROTEIN FOR XKLP2"/>
    <property type="match status" value="1"/>
</dbReference>
<dbReference type="EMBL" id="JASPKY010000191">
    <property type="protein sequence ID" value="KAK9722144.1"/>
    <property type="molecule type" value="Genomic_DNA"/>
</dbReference>
<proteinExistence type="inferred from homology"/>
<dbReference type="Proteomes" id="UP001458880">
    <property type="component" value="Unassembled WGS sequence"/>
</dbReference>
<dbReference type="InterPro" id="IPR009675">
    <property type="entry name" value="TPX2_fam"/>
</dbReference>
<dbReference type="PANTHER" id="PTHR14326:SF44">
    <property type="entry name" value="TARGETING PROTEIN FOR XKLP2"/>
    <property type="match status" value="1"/>
</dbReference>
<name>A0AAW1KRI6_POPJA</name>
<comment type="subcellular location">
    <subcellularLocation>
        <location evidence="1">Cytoplasm</location>
        <location evidence="1">Cytoskeleton</location>
    </subcellularLocation>
</comment>
<evidence type="ECO:0000259" key="7">
    <source>
        <dbReference type="Pfam" id="PF06886"/>
    </source>
</evidence>
<reference evidence="8 9" key="1">
    <citation type="journal article" date="2024" name="BMC Genomics">
        <title>De novo assembly and annotation of Popillia japonica's genome with initial clues to its potential as an invasive pest.</title>
        <authorList>
            <person name="Cucini C."/>
            <person name="Boschi S."/>
            <person name="Funari R."/>
            <person name="Cardaioli E."/>
            <person name="Iannotti N."/>
            <person name="Marturano G."/>
            <person name="Paoli F."/>
            <person name="Bruttini M."/>
            <person name="Carapelli A."/>
            <person name="Frati F."/>
            <person name="Nardi F."/>
        </authorList>
    </citation>
    <scope>NUCLEOTIDE SEQUENCE [LARGE SCALE GENOMIC DNA]</scope>
    <source>
        <strain evidence="8">DMR45628</strain>
    </source>
</reference>
<protein>
    <submittedName>
        <fullName evidence="8">Targeting protein for Xklp2 (TPX2) domain</fullName>
    </submittedName>
</protein>
<keyword evidence="4" id="KW-0206">Cytoskeleton</keyword>
<feature type="coiled-coil region" evidence="5">
    <location>
        <begin position="399"/>
        <end position="433"/>
    </location>
</feature>
<comment type="similarity">
    <text evidence="2">Belongs to the TPX2 family.</text>
</comment>
<dbReference type="InterPro" id="IPR027329">
    <property type="entry name" value="TPX2_C"/>
</dbReference>
<dbReference type="AlphaFoldDB" id="A0AAW1KRI6"/>
<sequence>MSNNFSFNAPTYFDFNPQNINENDDTLEMYFEIGTSSKTCSCDPLATDTQCICTGEKNNEIEAGSKEKCSDSPKDETTMMCFSTPRTEICQEINDSVEDTKKLRRSLSTGNLHHVGTAHSQNVKLGSSSNLNTNLYNFSRHKSSSRDRINQLALPKQNQSKYSPSAKKSKPLCATIPHSPALGTRHRQRHNQILTTEEIELLEINEHKKLMKPLPLNPKILQGPMKPINPYKKSSTVVKPFNLTACPTKQVVQTKNQQTQQPTSRTAKSNPATEACRPTATQLAPFSFESRDKQLAKRREEKLNRILEEEKNARKFRANPMPKYQPPKGCVKKSSSLNSLKSSKSEDSNDAPKAFKAKPPTVLYKKPFEPAKPDRSLIEVTEFYLNSERRAKDREEYDKRILEKQNRLAIDKARREQEEKMENEMEIINLRKEMVHVAQPIKHYKDVKLEPSGKITVPVSPDFATTRRFNANNKENHIVFECQIKY</sequence>
<dbReference type="GO" id="GO:0005874">
    <property type="term" value="C:microtubule"/>
    <property type="evidence" value="ECO:0007669"/>
    <property type="project" value="InterPro"/>
</dbReference>
<accession>A0AAW1KRI6</accession>
<feature type="region of interest" description="Disordered" evidence="6">
    <location>
        <begin position="311"/>
        <end position="355"/>
    </location>
</feature>
<evidence type="ECO:0000256" key="6">
    <source>
        <dbReference type="SAM" id="MobiDB-lite"/>
    </source>
</evidence>
<gene>
    <name evidence="8" type="ORF">QE152_g19817</name>
</gene>
<dbReference type="Pfam" id="PF06886">
    <property type="entry name" value="TPX2"/>
    <property type="match status" value="1"/>
</dbReference>
<dbReference type="GO" id="GO:0060236">
    <property type="term" value="P:regulation of mitotic spindle organization"/>
    <property type="evidence" value="ECO:0007669"/>
    <property type="project" value="InterPro"/>
</dbReference>